<dbReference type="SMART" id="SM00398">
    <property type="entry name" value="HMG"/>
    <property type="match status" value="1"/>
</dbReference>
<evidence type="ECO:0000256" key="3">
    <source>
        <dbReference type="PROSITE-ProRule" id="PRU00267"/>
    </source>
</evidence>
<evidence type="ECO:0000256" key="2">
    <source>
        <dbReference type="ARBA" id="ARBA00023242"/>
    </source>
</evidence>
<dbReference type="InterPro" id="IPR051356">
    <property type="entry name" value="SOX/SOX-like_TF"/>
</dbReference>
<organism evidence="6 7">
    <name type="scientific">Lecanosticta acicola</name>
    <dbReference type="NCBI Taxonomy" id="111012"/>
    <lineage>
        <taxon>Eukaryota</taxon>
        <taxon>Fungi</taxon>
        <taxon>Dikarya</taxon>
        <taxon>Ascomycota</taxon>
        <taxon>Pezizomycotina</taxon>
        <taxon>Dothideomycetes</taxon>
        <taxon>Dothideomycetidae</taxon>
        <taxon>Mycosphaerellales</taxon>
        <taxon>Mycosphaerellaceae</taxon>
        <taxon>Lecanosticta</taxon>
    </lineage>
</organism>
<dbReference type="InterPro" id="IPR009071">
    <property type="entry name" value="HMG_box_dom"/>
</dbReference>
<evidence type="ECO:0000313" key="7">
    <source>
        <dbReference type="Proteomes" id="UP001296104"/>
    </source>
</evidence>
<feature type="region of interest" description="Disordered" evidence="4">
    <location>
        <begin position="454"/>
        <end position="497"/>
    </location>
</feature>
<accession>A0AAI8YX22</accession>
<keyword evidence="2 3" id="KW-0539">Nucleus</keyword>
<proteinExistence type="predicted"/>
<protein>
    <recommendedName>
        <fullName evidence="5">HMG box domain-containing protein</fullName>
    </recommendedName>
</protein>
<dbReference type="GO" id="GO:0000981">
    <property type="term" value="F:DNA-binding transcription factor activity, RNA polymerase II-specific"/>
    <property type="evidence" value="ECO:0007669"/>
    <property type="project" value="TreeGrafter"/>
</dbReference>
<dbReference type="GO" id="GO:0005634">
    <property type="term" value="C:nucleus"/>
    <property type="evidence" value="ECO:0007669"/>
    <property type="project" value="UniProtKB-UniRule"/>
</dbReference>
<dbReference type="CDD" id="cd01389">
    <property type="entry name" value="HMG-box_ROX1-like"/>
    <property type="match status" value="1"/>
</dbReference>
<evidence type="ECO:0000256" key="4">
    <source>
        <dbReference type="SAM" id="MobiDB-lite"/>
    </source>
</evidence>
<dbReference type="AlphaFoldDB" id="A0AAI8YX22"/>
<dbReference type="PANTHER" id="PTHR45789:SF2">
    <property type="entry name" value="FI18025P1"/>
    <property type="match status" value="1"/>
</dbReference>
<evidence type="ECO:0000259" key="5">
    <source>
        <dbReference type="PROSITE" id="PS50118"/>
    </source>
</evidence>
<feature type="compositionally biased region" description="Polar residues" evidence="4">
    <location>
        <begin position="478"/>
        <end position="487"/>
    </location>
</feature>
<dbReference type="Proteomes" id="UP001296104">
    <property type="component" value="Unassembled WGS sequence"/>
</dbReference>
<dbReference type="Gene3D" id="1.10.30.10">
    <property type="entry name" value="High mobility group box domain"/>
    <property type="match status" value="1"/>
</dbReference>
<evidence type="ECO:0000256" key="1">
    <source>
        <dbReference type="ARBA" id="ARBA00023125"/>
    </source>
</evidence>
<comment type="caution">
    <text evidence="6">The sequence shown here is derived from an EMBL/GenBank/DDBJ whole genome shotgun (WGS) entry which is preliminary data.</text>
</comment>
<keyword evidence="7" id="KW-1185">Reference proteome</keyword>
<dbReference type="Pfam" id="PF00505">
    <property type="entry name" value="HMG_box"/>
    <property type="match status" value="1"/>
</dbReference>
<name>A0AAI8YX22_9PEZI</name>
<evidence type="ECO:0000313" key="6">
    <source>
        <dbReference type="EMBL" id="CAK3973891.1"/>
    </source>
</evidence>
<dbReference type="GO" id="GO:0000978">
    <property type="term" value="F:RNA polymerase II cis-regulatory region sequence-specific DNA binding"/>
    <property type="evidence" value="ECO:0007669"/>
    <property type="project" value="TreeGrafter"/>
</dbReference>
<sequence>MDNNLEDFSLDPQLFTLTDDEMKEFQEGFPVEGDLKSTDEYMNSDFSDYAFDAKPTTDNALQIAPAQAATPAADEPLADNYDADLDLWYNIATPRAPGASFKRGIGWYYKVSQGPNGTLHVPQSAYASSSASGYNTPTANQGPFPYPYAQPPAAPTLKVPQPRPGPTFTPRGRGKAAFNNPERQDSIDQACVCAAAQKKTKVKRPRNCFILYRVTNSDRVAKELGIVGNQQLISKAVSERWHNETVEVRRQYTQLATQEAENHRIANPDYVFRPGKAQALKFGTPDCTCGAYEANVAYNSATKKAQRALDRARMAEAEAESETEVLPTYDPVSYQTGSKRKMSFEKQQEFSPRASKRPMRSTRSSTKSYRDADEDAFSPAVSSPEKYATPAPAPAPVRIPSLVLPPMRRYTPPQAVMTTPTAPAAVEDGPAQHTRAAERRSMASLQNVDELLEEWFGNQSQRPSRSSRRSSSRKASSPTEVFSSPTRRSLRIAEQQE</sequence>
<feature type="region of interest" description="Disordered" evidence="4">
    <location>
        <begin position="318"/>
        <end position="399"/>
    </location>
</feature>
<reference evidence="6" key="1">
    <citation type="submission" date="2023-11" db="EMBL/GenBank/DDBJ databases">
        <authorList>
            <person name="Alioto T."/>
            <person name="Alioto T."/>
            <person name="Gomez Garrido J."/>
        </authorList>
    </citation>
    <scope>NUCLEOTIDE SEQUENCE</scope>
</reference>
<dbReference type="InterPro" id="IPR036910">
    <property type="entry name" value="HMG_box_dom_sf"/>
</dbReference>
<dbReference type="SUPFAM" id="SSF47095">
    <property type="entry name" value="HMG-box"/>
    <property type="match status" value="1"/>
</dbReference>
<feature type="DNA-binding region" description="HMG box" evidence="3">
    <location>
        <begin position="202"/>
        <end position="271"/>
    </location>
</feature>
<feature type="region of interest" description="Disordered" evidence="4">
    <location>
        <begin position="420"/>
        <end position="441"/>
    </location>
</feature>
<gene>
    <name evidence="6" type="ORF">LECACI_7A003643</name>
</gene>
<dbReference type="PROSITE" id="PS50118">
    <property type="entry name" value="HMG_BOX_2"/>
    <property type="match status" value="1"/>
</dbReference>
<feature type="domain" description="HMG box" evidence="5">
    <location>
        <begin position="202"/>
        <end position="271"/>
    </location>
</feature>
<dbReference type="EMBL" id="CAVMBE010000018">
    <property type="protein sequence ID" value="CAK3973891.1"/>
    <property type="molecule type" value="Genomic_DNA"/>
</dbReference>
<keyword evidence="1 3" id="KW-0238">DNA-binding</keyword>
<dbReference type="PANTHER" id="PTHR45789">
    <property type="entry name" value="FI18025P1"/>
    <property type="match status" value="1"/>
</dbReference>